<dbReference type="EMBL" id="JBHTKA010000001">
    <property type="protein sequence ID" value="MFD0997855.1"/>
    <property type="molecule type" value="Genomic_DNA"/>
</dbReference>
<dbReference type="Pfam" id="PF13618">
    <property type="entry name" value="Gluconate_2-dh3"/>
    <property type="match status" value="1"/>
</dbReference>
<dbReference type="GO" id="GO:0016491">
    <property type="term" value="F:oxidoreductase activity"/>
    <property type="evidence" value="ECO:0007669"/>
    <property type="project" value="UniProtKB-KW"/>
</dbReference>
<keyword evidence="1" id="KW-0560">Oxidoreductase</keyword>
<protein>
    <submittedName>
        <fullName evidence="1">Gluconate 2-dehydrogenase subunit 3 family protein</fullName>
        <ecNumber evidence="1">1.-.-.-</ecNumber>
    </submittedName>
</protein>
<evidence type="ECO:0000313" key="1">
    <source>
        <dbReference type="EMBL" id="MFD0997855.1"/>
    </source>
</evidence>
<evidence type="ECO:0000313" key="2">
    <source>
        <dbReference type="Proteomes" id="UP001597112"/>
    </source>
</evidence>
<dbReference type="EC" id="1.-.-.-" evidence="1"/>
<keyword evidence="2" id="KW-1185">Reference proteome</keyword>
<name>A0ABW3JV81_9BACT</name>
<reference evidence="2" key="1">
    <citation type="journal article" date="2019" name="Int. J. Syst. Evol. Microbiol.">
        <title>The Global Catalogue of Microorganisms (GCM) 10K type strain sequencing project: providing services to taxonomists for standard genome sequencing and annotation.</title>
        <authorList>
            <consortium name="The Broad Institute Genomics Platform"/>
            <consortium name="The Broad Institute Genome Sequencing Center for Infectious Disease"/>
            <person name="Wu L."/>
            <person name="Ma J."/>
        </authorList>
    </citation>
    <scope>NUCLEOTIDE SEQUENCE [LARGE SCALE GENOMIC DNA]</scope>
    <source>
        <strain evidence="2">CCUG 58938</strain>
    </source>
</reference>
<organism evidence="1 2">
    <name type="scientific">Ohtaekwangia kribbensis</name>
    <dbReference type="NCBI Taxonomy" id="688913"/>
    <lineage>
        <taxon>Bacteria</taxon>
        <taxon>Pseudomonadati</taxon>
        <taxon>Bacteroidota</taxon>
        <taxon>Cytophagia</taxon>
        <taxon>Cytophagales</taxon>
        <taxon>Fulvivirgaceae</taxon>
        <taxon>Ohtaekwangia</taxon>
    </lineage>
</organism>
<accession>A0ABW3JV81</accession>
<gene>
    <name evidence="1" type="ORF">ACFQ21_01005</name>
</gene>
<dbReference type="RefSeq" id="WP_377573539.1">
    <property type="nucleotide sequence ID" value="NZ_JBHTKA010000001.1"/>
</dbReference>
<proteinExistence type="predicted"/>
<dbReference type="Proteomes" id="UP001597112">
    <property type="component" value="Unassembled WGS sequence"/>
</dbReference>
<comment type="caution">
    <text evidence="1">The sequence shown here is derived from an EMBL/GenBank/DDBJ whole genome shotgun (WGS) entry which is preliminary data.</text>
</comment>
<dbReference type="InterPro" id="IPR027056">
    <property type="entry name" value="Gluconate_2DH_su3"/>
</dbReference>
<sequence length="193" mass="21196">MDRREALRRTAWIMGGVISAPAIMGVLKGCTAKPTIDWKPVFLSEEQGILITQVADIIIPKTDTPGAKEVGVPGFIDLMLKDVYSKEEQDKYLNSLKAFNEAAEKEHGDPFIELSPETQTAFVKKLHDEVVKDKSENAPAYRPFIMTTKELTMLGFFTSEVGATQVLQYVAVPGSYKGCLPLAEAGNGKTWAT</sequence>